<comment type="catalytic activity">
    <reaction evidence="2">
        <text>(7R,8S)-7,8-diammoniononanoate + CO2 + ATP = (4R,5S)-dethiobiotin + ADP + phosphate + 3 H(+)</text>
        <dbReference type="Rhea" id="RHEA:15805"/>
        <dbReference type="ChEBI" id="CHEBI:15378"/>
        <dbReference type="ChEBI" id="CHEBI:16526"/>
        <dbReference type="ChEBI" id="CHEBI:30616"/>
        <dbReference type="ChEBI" id="CHEBI:43474"/>
        <dbReference type="ChEBI" id="CHEBI:149469"/>
        <dbReference type="ChEBI" id="CHEBI:149473"/>
        <dbReference type="ChEBI" id="CHEBI:456216"/>
        <dbReference type="EC" id="6.3.3.3"/>
    </reaction>
</comment>
<comment type="cofactor">
    <cofactor evidence="2">
        <name>Mg(2+)</name>
        <dbReference type="ChEBI" id="CHEBI:18420"/>
    </cofactor>
</comment>
<name>A0A975FXT5_9CAUL</name>
<dbReference type="AlphaFoldDB" id="A0A975FXT5"/>
<evidence type="ECO:0000313" key="4">
    <source>
        <dbReference type="Proteomes" id="UP000676409"/>
    </source>
</evidence>
<keyword evidence="2" id="KW-0547">Nucleotide-binding</keyword>
<protein>
    <recommendedName>
        <fullName evidence="2">ATP-dependent dethiobiotin synthetase BioD</fullName>
        <ecNumber evidence="2">6.3.3.3</ecNumber>
    </recommendedName>
    <alternativeName>
        <fullName evidence="2">DTB synthetase</fullName>
        <shortName evidence="2">DTBS</shortName>
    </alternativeName>
    <alternativeName>
        <fullName evidence="2">Dethiobiotin synthase</fullName>
    </alternativeName>
</protein>
<dbReference type="HAMAP" id="MF_00336">
    <property type="entry name" value="BioD"/>
    <property type="match status" value="1"/>
</dbReference>
<comment type="subunit">
    <text evidence="2">Homodimer.</text>
</comment>
<proteinExistence type="inferred from homology"/>
<dbReference type="GO" id="GO:0004141">
    <property type="term" value="F:dethiobiotin synthase activity"/>
    <property type="evidence" value="ECO:0007669"/>
    <property type="project" value="UniProtKB-UniRule"/>
</dbReference>
<sequence length="229" mass="23438">MRPLFVAGAGTDVGKTHVTAGLIRALLAEGRAVRAIKPLASGFDPEDWAESDPGRLLAALGQAPTLQALDAITPWRYRAALSPDMAAAREGAQVDFEAIARFCRARAAEPGEGLLLVEGVGGVMSPISAETTNLDWMLRLGAPVLLVGGSYLGSISHTLTAARVLQGAGLSLAAIVASESQDAGTPFGETVDSLARLSGLPVIGAGRDASWAEWATAVIETLGDAGVLA</sequence>
<organism evidence="3 4">
    <name type="scientific">Phenylobacterium montanum</name>
    <dbReference type="NCBI Taxonomy" id="2823693"/>
    <lineage>
        <taxon>Bacteria</taxon>
        <taxon>Pseudomonadati</taxon>
        <taxon>Pseudomonadota</taxon>
        <taxon>Alphaproteobacteria</taxon>
        <taxon>Caulobacterales</taxon>
        <taxon>Caulobacteraceae</taxon>
        <taxon>Phenylobacterium</taxon>
    </lineage>
</organism>
<dbReference type="CDD" id="cd03109">
    <property type="entry name" value="DTBS"/>
    <property type="match status" value="1"/>
</dbReference>
<keyword evidence="2 3" id="KW-0436">Ligase</keyword>
<comment type="pathway">
    <text evidence="2">Cofactor biosynthesis; biotin biosynthesis; biotin from 7,8-diaminononanoate: step 1/2.</text>
</comment>
<keyword evidence="2" id="KW-0963">Cytoplasm</keyword>
<dbReference type="RefSeq" id="WP_211937500.1">
    <property type="nucleotide sequence ID" value="NZ_CP073078.1"/>
</dbReference>
<dbReference type="KEGG" id="caul:KCG34_20710"/>
<dbReference type="PIRSF" id="PIRSF006755">
    <property type="entry name" value="DTB_synth"/>
    <property type="match status" value="1"/>
</dbReference>
<keyword evidence="1 2" id="KW-0093">Biotin biosynthesis</keyword>
<dbReference type="PANTHER" id="PTHR43210">
    <property type="entry name" value="DETHIOBIOTIN SYNTHETASE"/>
    <property type="match status" value="1"/>
</dbReference>
<feature type="binding site" evidence="2">
    <location>
        <begin position="178"/>
        <end position="179"/>
    </location>
    <ligand>
        <name>ATP</name>
        <dbReference type="ChEBI" id="CHEBI:30616"/>
    </ligand>
</feature>
<dbReference type="Proteomes" id="UP000676409">
    <property type="component" value="Chromosome"/>
</dbReference>
<dbReference type="EC" id="6.3.3.3" evidence="2"/>
<dbReference type="GO" id="GO:0009102">
    <property type="term" value="P:biotin biosynthetic process"/>
    <property type="evidence" value="ECO:0007669"/>
    <property type="project" value="UniProtKB-UniRule"/>
</dbReference>
<dbReference type="SUPFAM" id="SSF52540">
    <property type="entry name" value="P-loop containing nucleoside triphosphate hydrolases"/>
    <property type="match status" value="1"/>
</dbReference>
<feature type="binding site" evidence="2">
    <location>
        <position position="52"/>
    </location>
    <ligand>
        <name>ATP</name>
        <dbReference type="ChEBI" id="CHEBI:30616"/>
    </ligand>
</feature>
<feature type="binding site" evidence="2">
    <location>
        <position position="41"/>
    </location>
    <ligand>
        <name>substrate</name>
    </ligand>
</feature>
<dbReference type="Pfam" id="PF13500">
    <property type="entry name" value="AAA_26"/>
    <property type="match status" value="1"/>
</dbReference>
<feature type="binding site" evidence="2">
    <location>
        <position position="16"/>
    </location>
    <ligand>
        <name>Mg(2+)</name>
        <dbReference type="ChEBI" id="CHEBI:18420"/>
    </ligand>
</feature>
<dbReference type="EMBL" id="CP073078">
    <property type="protein sequence ID" value="QUD87448.1"/>
    <property type="molecule type" value="Genomic_DNA"/>
</dbReference>
<keyword evidence="2" id="KW-0460">Magnesium</keyword>
<dbReference type="NCBIfam" id="TIGR00347">
    <property type="entry name" value="bioD"/>
    <property type="match status" value="1"/>
</dbReference>
<feature type="binding site" evidence="2">
    <location>
        <begin position="12"/>
        <end position="17"/>
    </location>
    <ligand>
        <name>ATP</name>
        <dbReference type="ChEBI" id="CHEBI:30616"/>
    </ligand>
</feature>
<comment type="subcellular location">
    <subcellularLocation>
        <location evidence="2">Cytoplasm</location>
    </subcellularLocation>
</comment>
<accession>A0A975FXT5</accession>
<feature type="binding site" evidence="2">
    <location>
        <position position="52"/>
    </location>
    <ligand>
        <name>Mg(2+)</name>
        <dbReference type="ChEBI" id="CHEBI:18420"/>
    </ligand>
</feature>
<feature type="active site" evidence="2">
    <location>
        <position position="37"/>
    </location>
</feature>
<feature type="binding site" evidence="2">
    <location>
        <position position="118"/>
    </location>
    <ligand>
        <name>Mg(2+)</name>
        <dbReference type="ChEBI" id="CHEBI:18420"/>
    </ligand>
</feature>
<gene>
    <name evidence="2 3" type="primary">bioD</name>
    <name evidence="3" type="ORF">KCG34_20710</name>
</gene>
<reference evidence="3" key="1">
    <citation type="submission" date="2021-04" db="EMBL/GenBank/DDBJ databases">
        <title>The complete genome sequence of Caulobacter sp. S6.</title>
        <authorList>
            <person name="Tang Y."/>
            <person name="Ouyang W."/>
            <person name="Liu Q."/>
            <person name="Huang B."/>
            <person name="Guo Z."/>
            <person name="Lei P."/>
        </authorList>
    </citation>
    <scope>NUCLEOTIDE SEQUENCE</scope>
    <source>
        <strain evidence="3">S6</strain>
    </source>
</reference>
<dbReference type="GO" id="GO:0005829">
    <property type="term" value="C:cytosol"/>
    <property type="evidence" value="ECO:0007669"/>
    <property type="project" value="TreeGrafter"/>
</dbReference>
<evidence type="ECO:0000256" key="1">
    <source>
        <dbReference type="ARBA" id="ARBA00022756"/>
    </source>
</evidence>
<feature type="binding site" evidence="2">
    <location>
        <begin position="118"/>
        <end position="121"/>
    </location>
    <ligand>
        <name>ATP</name>
        <dbReference type="ChEBI" id="CHEBI:30616"/>
    </ligand>
</feature>
<dbReference type="PANTHER" id="PTHR43210:SF5">
    <property type="entry name" value="DETHIOBIOTIN SYNTHETASE"/>
    <property type="match status" value="1"/>
</dbReference>
<comment type="function">
    <text evidence="2">Catalyzes a mechanistically unusual reaction, the ATP-dependent insertion of CO2 between the N7 and N8 nitrogen atoms of 7,8-diaminopelargonic acid (DAPA, also called 7,8-diammoniononanoate) to form a ureido ring.</text>
</comment>
<keyword evidence="2" id="KW-0067">ATP-binding</keyword>
<comment type="caution">
    <text evidence="2">Lacks conserved residue(s) required for the propagation of feature annotation.</text>
</comment>
<evidence type="ECO:0000313" key="3">
    <source>
        <dbReference type="EMBL" id="QUD87448.1"/>
    </source>
</evidence>
<dbReference type="GO" id="GO:0005524">
    <property type="term" value="F:ATP binding"/>
    <property type="evidence" value="ECO:0007669"/>
    <property type="project" value="UniProtKB-UniRule"/>
</dbReference>
<dbReference type="Gene3D" id="3.40.50.300">
    <property type="entry name" value="P-loop containing nucleotide triphosphate hydrolases"/>
    <property type="match status" value="1"/>
</dbReference>
<comment type="similarity">
    <text evidence="2">Belongs to the dethiobiotin synthetase family.</text>
</comment>
<keyword evidence="2" id="KW-0479">Metal-binding</keyword>
<evidence type="ECO:0000256" key="2">
    <source>
        <dbReference type="HAMAP-Rule" id="MF_00336"/>
    </source>
</evidence>
<dbReference type="GO" id="GO:0000287">
    <property type="term" value="F:magnesium ion binding"/>
    <property type="evidence" value="ECO:0007669"/>
    <property type="project" value="UniProtKB-UniRule"/>
</dbReference>
<keyword evidence="4" id="KW-1185">Reference proteome</keyword>
<dbReference type="InterPro" id="IPR004472">
    <property type="entry name" value="DTB_synth_BioD"/>
</dbReference>
<dbReference type="InterPro" id="IPR027417">
    <property type="entry name" value="P-loop_NTPase"/>
</dbReference>